<evidence type="ECO:0000256" key="3">
    <source>
        <dbReference type="ARBA" id="ARBA00022741"/>
    </source>
</evidence>
<gene>
    <name evidence="7" type="ORF">RP75_14685</name>
</gene>
<sequence>MTSATPLLSTRGLSARYGDFQALFSIDFQIAAGDVVALIGANGAGKSTLLRALMGLLPVARDMILFEDCPVGGSLPHRMVQLGVAMVPEGRRLFAGMSVEDNLKVAIDHARKTGAGEKIWTLERIYRLFPILQEKRSASVERLSGGQQQMVAIGRGLLSQPRLLLCDEISLGLAPKVIREIYEILPEIAATGTSIVLVEQDVMLAQRASNRLYCMLEGHITLESKSSDVTRADIAQAYFGASHEVA</sequence>
<dbReference type="Proteomes" id="UP000032564">
    <property type="component" value="Unassembled WGS sequence"/>
</dbReference>
<evidence type="ECO:0000256" key="4">
    <source>
        <dbReference type="ARBA" id="ARBA00022840"/>
    </source>
</evidence>
<dbReference type="EMBL" id="JWIT01000008">
    <property type="protein sequence ID" value="KJF72804.1"/>
    <property type="molecule type" value="Genomic_DNA"/>
</dbReference>
<dbReference type="SUPFAM" id="SSF52540">
    <property type="entry name" value="P-loop containing nucleoside triphosphate hydrolases"/>
    <property type="match status" value="1"/>
</dbReference>
<reference evidence="7 8" key="1">
    <citation type="submission" date="2014-12" db="EMBL/GenBank/DDBJ databases">
        <authorList>
            <person name="Kuzmanovic N."/>
            <person name="Pulawska J."/>
            <person name="Obradovic A."/>
        </authorList>
    </citation>
    <scope>NUCLEOTIDE SEQUENCE [LARGE SCALE GENOMIC DNA]</scope>
    <source>
        <strain evidence="7 8">KFB 330</strain>
    </source>
</reference>
<evidence type="ECO:0000256" key="1">
    <source>
        <dbReference type="ARBA" id="ARBA00005417"/>
    </source>
</evidence>
<dbReference type="PROSITE" id="PS50893">
    <property type="entry name" value="ABC_TRANSPORTER_2"/>
    <property type="match status" value="1"/>
</dbReference>
<dbReference type="InterPro" id="IPR003593">
    <property type="entry name" value="AAA+_ATPase"/>
</dbReference>
<evidence type="ECO:0000313" key="8">
    <source>
        <dbReference type="Proteomes" id="UP000032564"/>
    </source>
</evidence>
<dbReference type="InterPro" id="IPR017871">
    <property type="entry name" value="ABC_transporter-like_CS"/>
</dbReference>
<feature type="domain" description="ABC transporter" evidence="6">
    <location>
        <begin position="8"/>
        <end position="242"/>
    </location>
</feature>
<dbReference type="InterPro" id="IPR052156">
    <property type="entry name" value="BCAA_Transport_ATP-bd_LivF"/>
</dbReference>
<dbReference type="InterPro" id="IPR027417">
    <property type="entry name" value="P-loop_NTPase"/>
</dbReference>
<keyword evidence="5" id="KW-0029">Amino-acid transport</keyword>
<accession>A0ABR5D7A1</accession>
<dbReference type="InterPro" id="IPR003439">
    <property type="entry name" value="ABC_transporter-like_ATP-bd"/>
</dbReference>
<dbReference type="SMART" id="SM00382">
    <property type="entry name" value="AAA"/>
    <property type="match status" value="1"/>
</dbReference>
<comment type="caution">
    <text evidence="7">The sequence shown here is derived from an EMBL/GenBank/DDBJ whole genome shotgun (WGS) entry which is preliminary data.</text>
</comment>
<dbReference type="RefSeq" id="WP_045019637.1">
    <property type="nucleotide sequence ID" value="NZ_CP166105.1"/>
</dbReference>
<evidence type="ECO:0000313" key="7">
    <source>
        <dbReference type="EMBL" id="KJF72804.1"/>
    </source>
</evidence>
<keyword evidence="2" id="KW-0813">Transport</keyword>
<dbReference type="GO" id="GO:0005524">
    <property type="term" value="F:ATP binding"/>
    <property type="evidence" value="ECO:0007669"/>
    <property type="project" value="UniProtKB-KW"/>
</dbReference>
<evidence type="ECO:0000256" key="2">
    <source>
        <dbReference type="ARBA" id="ARBA00022448"/>
    </source>
</evidence>
<dbReference type="PANTHER" id="PTHR43820:SF5">
    <property type="entry name" value="HIGH-AFFINITY BRANCHED-CHAIN AMINO ACID TRANSPORT ATP-BINDING PROTEIN"/>
    <property type="match status" value="1"/>
</dbReference>
<dbReference type="Pfam" id="PF00005">
    <property type="entry name" value="ABC_tran"/>
    <property type="match status" value="1"/>
</dbReference>
<dbReference type="CDD" id="cd03224">
    <property type="entry name" value="ABC_TM1139_LivF_branched"/>
    <property type="match status" value="1"/>
</dbReference>
<dbReference type="PROSITE" id="PS00211">
    <property type="entry name" value="ABC_TRANSPORTER_1"/>
    <property type="match status" value="1"/>
</dbReference>
<keyword evidence="3" id="KW-0547">Nucleotide-binding</keyword>
<evidence type="ECO:0000256" key="5">
    <source>
        <dbReference type="ARBA" id="ARBA00022970"/>
    </source>
</evidence>
<evidence type="ECO:0000259" key="6">
    <source>
        <dbReference type="PROSITE" id="PS50893"/>
    </source>
</evidence>
<keyword evidence="4 7" id="KW-0067">ATP-binding</keyword>
<keyword evidence="8" id="KW-1185">Reference proteome</keyword>
<dbReference type="PANTHER" id="PTHR43820">
    <property type="entry name" value="HIGH-AFFINITY BRANCHED-CHAIN AMINO ACID TRANSPORT ATP-BINDING PROTEIN LIVF"/>
    <property type="match status" value="1"/>
</dbReference>
<organism evidence="7 8">
    <name type="scientific">Agrobacterium arsenijevicii</name>
    <dbReference type="NCBI Taxonomy" id="1585697"/>
    <lineage>
        <taxon>Bacteria</taxon>
        <taxon>Pseudomonadati</taxon>
        <taxon>Pseudomonadota</taxon>
        <taxon>Alphaproteobacteria</taxon>
        <taxon>Hyphomicrobiales</taxon>
        <taxon>Rhizobiaceae</taxon>
        <taxon>Rhizobium/Agrobacterium group</taxon>
        <taxon>Agrobacterium</taxon>
    </lineage>
</organism>
<protein>
    <submittedName>
        <fullName evidence="7">ABC transporter ATP-binding protein</fullName>
    </submittedName>
</protein>
<proteinExistence type="inferred from homology"/>
<comment type="similarity">
    <text evidence="1">Belongs to the ABC transporter superfamily.</text>
</comment>
<dbReference type="Gene3D" id="3.40.50.300">
    <property type="entry name" value="P-loop containing nucleotide triphosphate hydrolases"/>
    <property type="match status" value="1"/>
</dbReference>
<name>A0ABR5D7A1_9HYPH</name>